<name>A0A9W9VYQ3_9EURO</name>
<reference evidence="3" key="2">
    <citation type="journal article" date="2023" name="IMA Fungus">
        <title>Comparative genomic study of the Penicillium genus elucidates a diverse pangenome and 15 lateral gene transfer events.</title>
        <authorList>
            <person name="Petersen C."/>
            <person name="Sorensen T."/>
            <person name="Nielsen M.R."/>
            <person name="Sondergaard T.E."/>
            <person name="Sorensen J.L."/>
            <person name="Fitzpatrick D.A."/>
            <person name="Frisvad J.C."/>
            <person name="Nielsen K.L."/>
        </authorList>
    </citation>
    <scope>NUCLEOTIDE SEQUENCE</scope>
    <source>
        <strain evidence="3">IBT 29677</strain>
    </source>
</reference>
<keyword evidence="4" id="KW-1185">Reference proteome</keyword>
<gene>
    <name evidence="3" type="ORF">N7509_007095</name>
</gene>
<dbReference type="GeneID" id="81370712"/>
<dbReference type="Proteomes" id="UP001147747">
    <property type="component" value="Unassembled WGS sequence"/>
</dbReference>
<keyword evidence="1" id="KW-0812">Transmembrane</keyword>
<evidence type="ECO:0000256" key="1">
    <source>
        <dbReference type="SAM" id="Phobius"/>
    </source>
</evidence>
<accession>A0A9W9VYQ3</accession>
<organism evidence="3 4">
    <name type="scientific">Penicillium cosmopolitanum</name>
    <dbReference type="NCBI Taxonomy" id="1131564"/>
    <lineage>
        <taxon>Eukaryota</taxon>
        <taxon>Fungi</taxon>
        <taxon>Dikarya</taxon>
        <taxon>Ascomycota</taxon>
        <taxon>Pezizomycotina</taxon>
        <taxon>Eurotiomycetes</taxon>
        <taxon>Eurotiomycetidae</taxon>
        <taxon>Eurotiales</taxon>
        <taxon>Aspergillaceae</taxon>
        <taxon>Penicillium</taxon>
    </lineage>
</organism>
<evidence type="ECO:0000313" key="3">
    <source>
        <dbReference type="EMBL" id="KAJ5391605.1"/>
    </source>
</evidence>
<dbReference type="InterPro" id="IPR051091">
    <property type="entry name" value="O-Glucosyltr/Glycosyltrsf_90"/>
</dbReference>
<comment type="caution">
    <text evidence="3">The sequence shown here is derived from an EMBL/GenBank/DDBJ whole genome shotgun (WGS) entry which is preliminary data.</text>
</comment>
<dbReference type="OrthoDB" id="202415at2759"/>
<dbReference type="InterPro" id="IPR006598">
    <property type="entry name" value="CAP10"/>
</dbReference>
<dbReference type="PANTHER" id="PTHR12203">
    <property type="entry name" value="KDEL LYS-ASP-GLU-LEU CONTAINING - RELATED"/>
    <property type="match status" value="1"/>
</dbReference>
<reference evidence="3" key="1">
    <citation type="submission" date="2022-12" db="EMBL/GenBank/DDBJ databases">
        <authorList>
            <person name="Petersen C."/>
        </authorList>
    </citation>
    <scope>NUCLEOTIDE SEQUENCE</scope>
    <source>
        <strain evidence="3">IBT 29677</strain>
    </source>
</reference>
<protein>
    <submittedName>
        <fullName evidence="3">CAZyme family GT90</fullName>
    </submittedName>
</protein>
<dbReference type="Pfam" id="PF05686">
    <property type="entry name" value="Glyco_transf_90"/>
    <property type="match status" value="1"/>
</dbReference>
<sequence>MLLVKRQLLVIIPCLLLVWGFFLYIRPHPRSPVQPTRTPLTQPQSQHSFDGAWRYERDRDNLLLTQGQCDLAFPDLFADLERAGAARADRPITLEEIDSVPPRNGYIRAMIYDQQVRSNRFFRQLYVIAKEGAIWSREIATLSAINRAILTSPEPLPNIEFAFNTDDHVDNAAQWGYTRRPEDELVWLVPDFGFWSWPEIKAGSIKEILMDVEGAEKDGMTWSKKNDKLLWRGTLTLGHDIRNKLLSVTQKKPWADVKSLDQDGQQTMQDEYRTMPEFCDYKYLAQTEGNTNSGHLKYLQMCRSVVVSHKLDWIQHHSHLLRSSGSQQNFVEVDRDWSNLERKMKWLRKHDKDAQRIADNNVETFRERYLTQAAEVCYWRRLIQEWAKASDFEPEFFTEENGKKVQRGLSAETFLLMRAMDWES</sequence>
<evidence type="ECO:0000259" key="2">
    <source>
        <dbReference type="SMART" id="SM00672"/>
    </source>
</evidence>
<feature type="domain" description="Glycosyl transferase CAP10" evidence="2">
    <location>
        <begin position="155"/>
        <end position="393"/>
    </location>
</feature>
<dbReference type="PANTHER" id="PTHR12203:SF107">
    <property type="entry name" value="GLYCOSYL TRANSFERASE CAP10 DOMAIN-CONTAINING PROTEIN"/>
    <property type="match status" value="1"/>
</dbReference>
<keyword evidence="1" id="KW-1133">Transmembrane helix</keyword>
<proteinExistence type="predicted"/>
<dbReference type="RefSeq" id="XP_056487283.1">
    <property type="nucleotide sequence ID" value="XM_056631732.1"/>
</dbReference>
<keyword evidence="1" id="KW-0472">Membrane</keyword>
<feature type="transmembrane region" description="Helical" evidence="1">
    <location>
        <begin position="7"/>
        <end position="25"/>
    </location>
</feature>
<evidence type="ECO:0000313" key="4">
    <source>
        <dbReference type="Proteomes" id="UP001147747"/>
    </source>
</evidence>
<dbReference type="AlphaFoldDB" id="A0A9W9VYQ3"/>
<dbReference type="SMART" id="SM00672">
    <property type="entry name" value="CAP10"/>
    <property type="match status" value="1"/>
</dbReference>
<dbReference type="EMBL" id="JAPZBU010000008">
    <property type="protein sequence ID" value="KAJ5391605.1"/>
    <property type="molecule type" value="Genomic_DNA"/>
</dbReference>